<dbReference type="InterPro" id="IPR001173">
    <property type="entry name" value="Glyco_trans_2-like"/>
</dbReference>
<feature type="transmembrane region" description="Helical" evidence="12">
    <location>
        <begin position="30"/>
        <end position="49"/>
    </location>
</feature>
<keyword evidence="5" id="KW-1003">Cell membrane</keyword>
<dbReference type="InterPro" id="IPR050321">
    <property type="entry name" value="Glycosyltr_2/OpgH_subfam"/>
</dbReference>
<comment type="similarity">
    <text evidence="3">Belongs to the glycosyltransferase 2 family. OpgH subfamily.</text>
</comment>
<feature type="transmembrane region" description="Helical" evidence="12">
    <location>
        <begin position="512"/>
        <end position="532"/>
    </location>
</feature>
<reference evidence="15" key="1">
    <citation type="submission" date="2016-10" db="EMBL/GenBank/DDBJ databases">
        <authorList>
            <person name="Varghese N."/>
            <person name="Submissions S."/>
        </authorList>
    </citation>
    <scope>NUCLEOTIDE SEQUENCE [LARGE SCALE GENOMIC DNA]</scope>
    <source>
        <strain evidence="15">DSM 217</strain>
    </source>
</reference>
<keyword evidence="15" id="KW-1185">Reference proteome</keyword>
<gene>
    <name evidence="14" type="ORF">SAMN05421783_12916</name>
</gene>
<evidence type="ECO:0000256" key="9">
    <source>
        <dbReference type="ARBA" id="ARBA00022692"/>
    </source>
</evidence>
<dbReference type="AlphaFoldDB" id="A0A1H3C1D1"/>
<evidence type="ECO:0000259" key="13">
    <source>
        <dbReference type="Pfam" id="PF13632"/>
    </source>
</evidence>
<dbReference type="Gene3D" id="3.90.550.10">
    <property type="entry name" value="Spore Coat Polysaccharide Biosynthesis Protein SpsA, Chain A"/>
    <property type="match status" value="1"/>
</dbReference>
<dbReference type="NCBIfam" id="NF003958">
    <property type="entry name" value="PRK05454.2-1"/>
    <property type="match status" value="1"/>
</dbReference>
<dbReference type="NCBIfam" id="NF003962">
    <property type="entry name" value="PRK05454.2-5"/>
    <property type="match status" value="1"/>
</dbReference>
<dbReference type="SUPFAM" id="SSF53448">
    <property type="entry name" value="Nucleotide-diphospho-sugar transferases"/>
    <property type="match status" value="1"/>
</dbReference>
<keyword evidence="6" id="KW-0997">Cell inner membrane</keyword>
<dbReference type="EMBL" id="FNNZ01000029">
    <property type="protein sequence ID" value="SDX47957.1"/>
    <property type="molecule type" value="Genomic_DNA"/>
</dbReference>
<evidence type="ECO:0000256" key="5">
    <source>
        <dbReference type="ARBA" id="ARBA00022475"/>
    </source>
</evidence>
<proteinExistence type="inferred from homology"/>
<organism evidence="14 15">
    <name type="scientific">Thiocapsa roseopersicina</name>
    <dbReference type="NCBI Taxonomy" id="1058"/>
    <lineage>
        <taxon>Bacteria</taxon>
        <taxon>Pseudomonadati</taxon>
        <taxon>Pseudomonadota</taxon>
        <taxon>Gammaproteobacteria</taxon>
        <taxon>Chromatiales</taxon>
        <taxon>Chromatiaceae</taxon>
        <taxon>Thiocapsa</taxon>
    </lineage>
</organism>
<accession>A0A1H3C1D1</accession>
<name>A0A1H3C1D1_THIRO</name>
<keyword evidence="10 12" id="KW-1133">Transmembrane helix</keyword>
<dbReference type="PANTHER" id="PTHR43867:SF5">
    <property type="entry name" value="GLUCANS BIOSYNTHESIS GLUCOSYLTRANSFERASE H"/>
    <property type="match status" value="1"/>
</dbReference>
<sequence length="614" mass="67718">MLTDRASNPRHVTGPDGVEPDEAVMSRRRALFFFLVVATTAFAIALMVATLSSGGFDLLDAVLTLCFALTLPWTVIGFWNAVVGFALMRRHRDPAAAVCPLEADPPNAVTAKTAILSCIRNEDADRVVRHLDRMIQGLQQSGYGQAFEIFVLSDSTWSECIEAEEAGIRRLRERWSPHMSIRYRRRPDNPGFKAGNIQDFMTRRGDDFDFALVLDADSLMAPETILRMVGIMQRNPRLGILQSLVVGLPSTSAFARIFQFGMRLGMRSYSLGSAWWQGDSGPYWGHNALLRVEPFRAYCRLDPLPGRPPLGGWILSHDQVEAVLMRRAGYAVRVLPLERGSWEENPPTLVEFVRRDLRWCQGNLQYLRLLGTPGLRPIGRVQLVLAILMFIGSPAWVLFMTLAALQIGRVPESGPMFDPVLGWLLFALIMTMVFAPKLATLGSLLLSRQGRADFGGGPRLLAGAFGEILFSTLLAPVMALAHSLFMGGLLFGKAIVWSPQRRDTYRLKLTQALRRLWPQTLFGLAALLWLISTDAAGAVFLSPFIFGALLAVPIAVLTAWPALGAWLARIGLWRIPEEVDPPALIQSLGLPLVGRKRASVPASDQVAADSIGVD</sequence>
<protein>
    <recommendedName>
        <fullName evidence="4">Glucans biosynthesis glucosyltransferase H</fullName>
    </recommendedName>
</protein>
<dbReference type="OrthoDB" id="9775281at2"/>
<evidence type="ECO:0000256" key="6">
    <source>
        <dbReference type="ARBA" id="ARBA00022519"/>
    </source>
</evidence>
<dbReference type="Proteomes" id="UP000198816">
    <property type="component" value="Unassembled WGS sequence"/>
</dbReference>
<keyword evidence="9 12" id="KW-0812">Transmembrane</keyword>
<evidence type="ECO:0000256" key="7">
    <source>
        <dbReference type="ARBA" id="ARBA00022676"/>
    </source>
</evidence>
<dbReference type="InterPro" id="IPR029044">
    <property type="entry name" value="Nucleotide-diphossugar_trans"/>
</dbReference>
<feature type="domain" description="Glycosyltransferase 2-like" evidence="13">
    <location>
        <begin position="212"/>
        <end position="435"/>
    </location>
</feature>
<evidence type="ECO:0000256" key="11">
    <source>
        <dbReference type="ARBA" id="ARBA00023136"/>
    </source>
</evidence>
<evidence type="ECO:0000313" key="15">
    <source>
        <dbReference type="Proteomes" id="UP000198816"/>
    </source>
</evidence>
<dbReference type="STRING" id="1058.SAMN05421783_12916"/>
<feature type="transmembrane region" description="Helical" evidence="12">
    <location>
        <begin position="383"/>
        <end position="408"/>
    </location>
</feature>
<dbReference type="GO" id="GO:0016758">
    <property type="term" value="F:hexosyltransferase activity"/>
    <property type="evidence" value="ECO:0007669"/>
    <property type="project" value="TreeGrafter"/>
</dbReference>
<evidence type="ECO:0000256" key="1">
    <source>
        <dbReference type="ARBA" id="ARBA00004429"/>
    </source>
</evidence>
<evidence type="ECO:0000256" key="8">
    <source>
        <dbReference type="ARBA" id="ARBA00022679"/>
    </source>
</evidence>
<feature type="transmembrane region" description="Helical" evidence="12">
    <location>
        <begin position="420"/>
        <end position="439"/>
    </location>
</feature>
<evidence type="ECO:0000313" key="14">
    <source>
        <dbReference type="EMBL" id="SDX47957.1"/>
    </source>
</evidence>
<evidence type="ECO:0000256" key="2">
    <source>
        <dbReference type="ARBA" id="ARBA00005001"/>
    </source>
</evidence>
<dbReference type="GO" id="GO:0005886">
    <property type="term" value="C:plasma membrane"/>
    <property type="evidence" value="ECO:0007669"/>
    <property type="project" value="UniProtKB-SubCell"/>
</dbReference>
<feature type="transmembrane region" description="Helical" evidence="12">
    <location>
        <begin position="468"/>
        <end position="491"/>
    </location>
</feature>
<keyword evidence="7" id="KW-0328">Glycosyltransferase</keyword>
<keyword evidence="11 12" id="KW-0472">Membrane</keyword>
<dbReference type="PANTHER" id="PTHR43867">
    <property type="entry name" value="CELLULOSE SYNTHASE CATALYTIC SUBUNIT A [UDP-FORMING]"/>
    <property type="match status" value="1"/>
</dbReference>
<comment type="subcellular location">
    <subcellularLocation>
        <location evidence="1">Cell inner membrane</location>
        <topology evidence="1">Multi-pass membrane protein</topology>
    </subcellularLocation>
</comment>
<comment type="pathway">
    <text evidence="2">Glycan metabolism; osmoregulated periplasmic glucan (OPG) biosynthesis.</text>
</comment>
<evidence type="ECO:0000256" key="4">
    <source>
        <dbReference type="ARBA" id="ARBA00020585"/>
    </source>
</evidence>
<feature type="transmembrane region" description="Helical" evidence="12">
    <location>
        <begin position="61"/>
        <end position="82"/>
    </location>
</feature>
<evidence type="ECO:0000256" key="10">
    <source>
        <dbReference type="ARBA" id="ARBA00022989"/>
    </source>
</evidence>
<evidence type="ECO:0000256" key="3">
    <source>
        <dbReference type="ARBA" id="ARBA00009337"/>
    </source>
</evidence>
<dbReference type="Pfam" id="PF13632">
    <property type="entry name" value="Glyco_trans_2_3"/>
    <property type="match status" value="1"/>
</dbReference>
<feature type="transmembrane region" description="Helical" evidence="12">
    <location>
        <begin position="544"/>
        <end position="568"/>
    </location>
</feature>
<keyword evidence="8 14" id="KW-0808">Transferase</keyword>
<evidence type="ECO:0000256" key="12">
    <source>
        <dbReference type="SAM" id="Phobius"/>
    </source>
</evidence>